<evidence type="ECO:0000313" key="3">
    <source>
        <dbReference type="Proteomes" id="UP000324222"/>
    </source>
</evidence>
<sequence length="149" mass="15770">MSREQRSASQTTPDGAQMPAGLRKASGDDTILTQLEDKEYNEGKNFAEGITDTPQDTGAGQLPRGPAFQGYLGASGSRSAAHSQGSPKQSHSGLSSSSSSRPLRSPLPAGQLQAGVALTSSGLTLIMTKSLHHHRHDRRCLPPLHHDLH</sequence>
<comment type="caution">
    <text evidence="2">The sequence shown here is derived from an EMBL/GenBank/DDBJ whole genome shotgun (WGS) entry which is preliminary data.</text>
</comment>
<evidence type="ECO:0000256" key="1">
    <source>
        <dbReference type="SAM" id="MobiDB-lite"/>
    </source>
</evidence>
<feature type="compositionally biased region" description="Low complexity" evidence="1">
    <location>
        <begin position="90"/>
        <end position="108"/>
    </location>
</feature>
<keyword evidence="3" id="KW-1185">Reference proteome</keyword>
<feature type="region of interest" description="Disordered" evidence="1">
    <location>
        <begin position="1"/>
        <end position="111"/>
    </location>
</feature>
<organism evidence="2 3">
    <name type="scientific">Portunus trituberculatus</name>
    <name type="common">Swimming crab</name>
    <name type="synonym">Neptunus trituberculatus</name>
    <dbReference type="NCBI Taxonomy" id="210409"/>
    <lineage>
        <taxon>Eukaryota</taxon>
        <taxon>Metazoa</taxon>
        <taxon>Ecdysozoa</taxon>
        <taxon>Arthropoda</taxon>
        <taxon>Crustacea</taxon>
        <taxon>Multicrustacea</taxon>
        <taxon>Malacostraca</taxon>
        <taxon>Eumalacostraca</taxon>
        <taxon>Eucarida</taxon>
        <taxon>Decapoda</taxon>
        <taxon>Pleocyemata</taxon>
        <taxon>Brachyura</taxon>
        <taxon>Eubrachyura</taxon>
        <taxon>Portunoidea</taxon>
        <taxon>Portunidae</taxon>
        <taxon>Portuninae</taxon>
        <taxon>Portunus</taxon>
    </lineage>
</organism>
<name>A0A5B7H1M7_PORTR</name>
<evidence type="ECO:0000313" key="2">
    <source>
        <dbReference type="EMBL" id="MPC64982.1"/>
    </source>
</evidence>
<accession>A0A5B7H1M7</accession>
<protein>
    <submittedName>
        <fullName evidence="2">Uncharacterized protein</fullName>
    </submittedName>
</protein>
<dbReference type="Proteomes" id="UP000324222">
    <property type="component" value="Unassembled WGS sequence"/>
</dbReference>
<feature type="compositionally biased region" description="Polar residues" evidence="1">
    <location>
        <begin position="76"/>
        <end position="89"/>
    </location>
</feature>
<dbReference type="AlphaFoldDB" id="A0A5B7H1M7"/>
<dbReference type="EMBL" id="VSRR010022791">
    <property type="protein sequence ID" value="MPC64982.1"/>
    <property type="molecule type" value="Genomic_DNA"/>
</dbReference>
<proteinExistence type="predicted"/>
<gene>
    <name evidence="2" type="ORF">E2C01_059105</name>
</gene>
<reference evidence="2 3" key="1">
    <citation type="submission" date="2019-05" db="EMBL/GenBank/DDBJ databases">
        <title>Another draft genome of Portunus trituberculatus and its Hox gene families provides insights of decapod evolution.</title>
        <authorList>
            <person name="Jeong J.-H."/>
            <person name="Song I."/>
            <person name="Kim S."/>
            <person name="Choi T."/>
            <person name="Kim D."/>
            <person name="Ryu S."/>
            <person name="Kim W."/>
        </authorList>
    </citation>
    <scope>NUCLEOTIDE SEQUENCE [LARGE SCALE GENOMIC DNA]</scope>
    <source>
        <tissue evidence="2">Muscle</tissue>
    </source>
</reference>